<evidence type="ECO:0000313" key="2">
    <source>
        <dbReference type="EMBL" id="KAK7301897.1"/>
    </source>
</evidence>
<proteinExistence type="predicted"/>
<keyword evidence="3" id="KW-1185">Reference proteome</keyword>
<protein>
    <submittedName>
        <fullName evidence="2">Uncharacterized protein</fullName>
    </submittedName>
</protein>
<accession>A0AAN9JQH8</accession>
<feature type="region of interest" description="Disordered" evidence="1">
    <location>
        <begin position="1"/>
        <end position="20"/>
    </location>
</feature>
<name>A0AAN9JQH8_CLITE</name>
<comment type="caution">
    <text evidence="2">The sequence shown here is derived from an EMBL/GenBank/DDBJ whole genome shotgun (WGS) entry which is preliminary data.</text>
</comment>
<dbReference type="AlphaFoldDB" id="A0AAN9JQH8"/>
<reference evidence="2 3" key="1">
    <citation type="submission" date="2024-01" db="EMBL/GenBank/DDBJ databases">
        <title>The genomes of 5 underutilized Papilionoideae crops provide insights into root nodulation and disease resistance.</title>
        <authorList>
            <person name="Yuan L."/>
        </authorList>
    </citation>
    <scope>NUCLEOTIDE SEQUENCE [LARGE SCALE GENOMIC DNA]</scope>
    <source>
        <strain evidence="2">LY-2023</strain>
        <tissue evidence="2">Leaf</tissue>
    </source>
</reference>
<sequence>MEEPAPAPVPKPTPAPTPTPILAPQDVEMADLTDLLPLLVQLPPSEFMDMVAASLLSPSAAALAVKPLGMYLLDMQMEDLPPLVPPIVSLMDSFLTRRQWDQSC</sequence>
<evidence type="ECO:0000313" key="3">
    <source>
        <dbReference type="Proteomes" id="UP001359559"/>
    </source>
</evidence>
<dbReference type="EMBL" id="JAYKXN010000003">
    <property type="protein sequence ID" value="KAK7301897.1"/>
    <property type="molecule type" value="Genomic_DNA"/>
</dbReference>
<gene>
    <name evidence="2" type="ORF">RJT34_12774</name>
</gene>
<evidence type="ECO:0000256" key="1">
    <source>
        <dbReference type="SAM" id="MobiDB-lite"/>
    </source>
</evidence>
<dbReference type="Proteomes" id="UP001359559">
    <property type="component" value="Unassembled WGS sequence"/>
</dbReference>
<organism evidence="2 3">
    <name type="scientific">Clitoria ternatea</name>
    <name type="common">Butterfly pea</name>
    <dbReference type="NCBI Taxonomy" id="43366"/>
    <lineage>
        <taxon>Eukaryota</taxon>
        <taxon>Viridiplantae</taxon>
        <taxon>Streptophyta</taxon>
        <taxon>Embryophyta</taxon>
        <taxon>Tracheophyta</taxon>
        <taxon>Spermatophyta</taxon>
        <taxon>Magnoliopsida</taxon>
        <taxon>eudicotyledons</taxon>
        <taxon>Gunneridae</taxon>
        <taxon>Pentapetalae</taxon>
        <taxon>rosids</taxon>
        <taxon>fabids</taxon>
        <taxon>Fabales</taxon>
        <taxon>Fabaceae</taxon>
        <taxon>Papilionoideae</taxon>
        <taxon>50 kb inversion clade</taxon>
        <taxon>NPAAA clade</taxon>
        <taxon>indigoferoid/millettioid clade</taxon>
        <taxon>Phaseoleae</taxon>
        <taxon>Clitoria</taxon>
    </lineage>
</organism>